<protein>
    <recommendedName>
        <fullName evidence="10">CT20-domain-containing protein</fullName>
    </recommendedName>
</protein>
<dbReference type="Proteomes" id="UP001140074">
    <property type="component" value="Unassembled WGS sequence"/>
</dbReference>
<dbReference type="AlphaFoldDB" id="A0A9W8ISV0"/>
<keyword evidence="3" id="KW-0156">Chromatin regulator</keyword>
<evidence type="ECO:0000313" key="9">
    <source>
        <dbReference type="Proteomes" id="UP001140074"/>
    </source>
</evidence>
<evidence type="ECO:0000256" key="3">
    <source>
        <dbReference type="ARBA" id="ARBA00022853"/>
    </source>
</evidence>
<dbReference type="InterPro" id="IPR012423">
    <property type="entry name" value="Eaf7/MRGBP"/>
</dbReference>
<comment type="similarity">
    <text evidence="2">Belongs to the EAF7 family.</text>
</comment>
<gene>
    <name evidence="8" type="ORF">GGH94_000374</name>
</gene>
<dbReference type="GO" id="GO:0006357">
    <property type="term" value="P:regulation of transcription by RNA polymerase II"/>
    <property type="evidence" value="ECO:0007669"/>
    <property type="project" value="TreeGrafter"/>
</dbReference>
<dbReference type="PANTHER" id="PTHR13581:SF5">
    <property type="entry name" value="MRG_MORF4L-BINDING PROTEIN"/>
    <property type="match status" value="1"/>
</dbReference>
<evidence type="ECO:0008006" key="10">
    <source>
        <dbReference type="Google" id="ProtNLM"/>
    </source>
</evidence>
<dbReference type="GO" id="GO:0035267">
    <property type="term" value="C:NuA4 histone acetyltransferase complex"/>
    <property type="evidence" value="ECO:0007669"/>
    <property type="project" value="TreeGrafter"/>
</dbReference>
<comment type="subcellular location">
    <subcellularLocation>
        <location evidence="1">Nucleus</location>
    </subcellularLocation>
</comment>
<organism evidence="8 9">
    <name type="scientific">Coemansia aciculifera</name>
    <dbReference type="NCBI Taxonomy" id="417176"/>
    <lineage>
        <taxon>Eukaryota</taxon>
        <taxon>Fungi</taxon>
        <taxon>Fungi incertae sedis</taxon>
        <taxon>Zoopagomycota</taxon>
        <taxon>Kickxellomycotina</taxon>
        <taxon>Kickxellomycetes</taxon>
        <taxon>Kickxellales</taxon>
        <taxon>Kickxellaceae</taxon>
        <taxon>Coemansia</taxon>
    </lineage>
</organism>
<dbReference type="GO" id="GO:0006325">
    <property type="term" value="P:chromatin organization"/>
    <property type="evidence" value="ECO:0007669"/>
    <property type="project" value="UniProtKB-KW"/>
</dbReference>
<name>A0A9W8ISV0_9FUNG</name>
<evidence type="ECO:0000256" key="7">
    <source>
        <dbReference type="SAM" id="MobiDB-lite"/>
    </source>
</evidence>
<evidence type="ECO:0000256" key="4">
    <source>
        <dbReference type="ARBA" id="ARBA00023015"/>
    </source>
</evidence>
<keyword evidence="9" id="KW-1185">Reference proteome</keyword>
<feature type="region of interest" description="Disordered" evidence="7">
    <location>
        <begin position="173"/>
        <end position="258"/>
    </location>
</feature>
<evidence type="ECO:0000256" key="2">
    <source>
        <dbReference type="ARBA" id="ARBA00007117"/>
    </source>
</evidence>
<keyword evidence="5" id="KW-0804">Transcription</keyword>
<feature type="compositionally biased region" description="Polar residues" evidence="7">
    <location>
        <begin position="92"/>
        <end position="101"/>
    </location>
</feature>
<feature type="region of interest" description="Disordered" evidence="7">
    <location>
        <begin position="75"/>
        <end position="129"/>
    </location>
</feature>
<evidence type="ECO:0000256" key="1">
    <source>
        <dbReference type="ARBA" id="ARBA00004123"/>
    </source>
</evidence>
<evidence type="ECO:0000256" key="5">
    <source>
        <dbReference type="ARBA" id="ARBA00023163"/>
    </source>
</evidence>
<accession>A0A9W8ISV0</accession>
<proteinExistence type="inferred from homology"/>
<dbReference type="EMBL" id="JANBUY010000007">
    <property type="protein sequence ID" value="KAJ2868106.1"/>
    <property type="molecule type" value="Genomic_DNA"/>
</dbReference>
<reference evidence="8" key="1">
    <citation type="submission" date="2022-07" db="EMBL/GenBank/DDBJ databases">
        <title>Phylogenomic reconstructions and comparative analyses of Kickxellomycotina fungi.</title>
        <authorList>
            <person name="Reynolds N.K."/>
            <person name="Stajich J.E."/>
            <person name="Barry K."/>
            <person name="Grigoriev I.V."/>
            <person name="Crous P."/>
            <person name="Smith M.E."/>
        </authorList>
    </citation>
    <scope>NUCLEOTIDE SEQUENCE</scope>
    <source>
        <strain evidence="8">RSA 476</strain>
    </source>
</reference>
<feature type="compositionally biased region" description="Low complexity" evidence="7">
    <location>
        <begin position="232"/>
        <end position="250"/>
    </location>
</feature>
<keyword evidence="4" id="KW-0805">Transcription regulation</keyword>
<sequence>MATASNGNAWTPEVELALFMAMVGLRPVGIHRHFRLINIYTRLVNRIGNTDLSLSDLKHHLDRLYNIKLLDEIEAEDDETTSQETDPEKLATKSSTKVNSHINEDAVGDDVDGSNKPGENLSDPAVHDVPMSSIGAIDASDPQFWKKDDAEFALPWADFGALMVERAGVNGADEDVEMSSVGISPGSTPKEATREATPEGTPEPASSDGRASPVHKRRRGRSATPVPRSRTKAPATPTTVAATTRSAAPSTRKRPKKH</sequence>
<dbReference type="Pfam" id="PF07904">
    <property type="entry name" value="Eaf7"/>
    <property type="match status" value="1"/>
</dbReference>
<dbReference type="PANTHER" id="PTHR13581">
    <property type="entry name" value="MRG-BINDING PROTEIN"/>
    <property type="match status" value="1"/>
</dbReference>
<keyword evidence="6" id="KW-0539">Nucleus</keyword>
<dbReference type="GO" id="GO:0005634">
    <property type="term" value="C:nucleus"/>
    <property type="evidence" value="ECO:0007669"/>
    <property type="project" value="UniProtKB-SubCell"/>
</dbReference>
<evidence type="ECO:0000313" key="8">
    <source>
        <dbReference type="EMBL" id="KAJ2868106.1"/>
    </source>
</evidence>
<comment type="caution">
    <text evidence="8">The sequence shown here is derived from an EMBL/GenBank/DDBJ whole genome shotgun (WGS) entry which is preliminary data.</text>
</comment>
<evidence type="ECO:0000256" key="6">
    <source>
        <dbReference type="ARBA" id="ARBA00023242"/>
    </source>
</evidence>